<organism evidence="3 4">
    <name type="scientific">Dioszegia hungarica</name>
    <dbReference type="NCBI Taxonomy" id="4972"/>
    <lineage>
        <taxon>Eukaryota</taxon>
        <taxon>Fungi</taxon>
        <taxon>Dikarya</taxon>
        <taxon>Basidiomycota</taxon>
        <taxon>Agaricomycotina</taxon>
        <taxon>Tremellomycetes</taxon>
        <taxon>Tremellales</taxon>
        <taxon>Bulleribasidiaceae</taxon>
        <taxon>Dioszegia</taxon>
    </lineage>
</organism>
<dbReference type="Pfam" id="PF01636">
    <property type="entry name" value="APH"/>
    <property type="match status" value="1"/>
</dbReference>
<evidence type="ECO:0000313" key="3">
    <source>
        <dbReference type="EMBL" id="KAI9633498.1"/>
    </source>
</evidence>
<dbReference type="RefSeq" id="XP_052943275.1">
    <property type="nucleotide sequence ID" value="XM_053089958.1"/>
</dbReference>
<dbReference type="PANTHER" id="PTHR21310:SF15">
    <property type="entry name" value="AMINOGLYCOSIDE PHOSPHOTRANSFERASE DOMAIN-CONTAINING PROTEIN"/>
    <property type="match status" value="1"/>
</dbReference>
<reference evidence="3" key="1">
    <citation type="journal article" date="2022" name="G3 (Bethesda)">
        <title>High quality genome of the basidiomycete yeast Dioszegia hungarica PDD-24b-2 isolated from cloud water.</title>
        <authorList>
            <person name="Jarrige D."/>
            <person name="Haridas S."/>
            <person name="Bleykasten-Grosshans C."/>
            <person name="Joly M."/>
            <person name="Nadalig T."/>
            <person name="Sancelme M."/>
            <person name="Vuilleumier S."/>
            <person name="Grigoriev I.V."/>
            <person name="Amato P."/>
            <person name="Bringel F."/>
        </authorList>
    </citation>
    <scope>NUCLEOTIDE SEQUENCE</scope>
    <source>
        <strain evidence="3">PDD-24b-2</strain>
    </source>
</reference>
<dbReference type="InterPro" id="IPR002575">
    <property type="entry name" value="Aminoglycoside_PTrfase"/>
</dbReference>
<gene>
    <name evidence="3" type="ORF">MKK02DRAFT_38151</name>
</gene>
<dbReference type="SUPFAM" id="SSF56112">
    <property type="entry name" value="Protein kinase-like (PK-like)"/>
    <property type="match status" value="1"/>
</dbReference>
<feature type="signal peptide" evidence="1">
    <location>
        <begin position="1"/>
        <end position="24"/>
    </location>
</feature>
<keyword evidence="1" id="KW-0732">Signal</keyword>
<dbReference type="EMBL" id="JAKWFO010000008">
    <property type="protein sequence ID" value="KAI9633498.1"/>
    <property type="molecule type" value="Genomic_DNA"/>
</dbReference>
<proteinExistence type="predicted"/>
<dbReference type="PANTHER" id="PTHR21310">
    <property type="entry name" value="AMINOGLYCOSIDE PHOSPHOTRANSFERASE-RELATED-RELATED"/>
    <property type="match status" value="1"/>
</dbReference>
<sequence length="428" mass="48206">MGTVGHVTVIFAPIIFMTQTPMLADEDYINHLARTRHFELLQEALEVLDVRGTAEALRSGRRISHCAELESRSLPAGWYNVHVPIIFDDGVKWVARIRQGGFHSGPRDIGRAILLGEIDVLRWLKDVVGAPVPKVMSGLRIDGPADYYFQEFLPGSTYEPDFHRTIAEAKLRRTITDLAQFFLRISDHPLSGIGSLYADGHGLNEWTVGPLINNICVNKERPYFPGPFNTAGEKWACIFNDYLKAIQMRSLHSTRTKLAYYIYHWVRQAVLSYPPYNIPNEPTFLLHEDSKWDIMMVDEEGAIRGLIDWERASVSIGAEAFAAPFGLMNSEAIFSGDNTLSAAEVQLANTYRTLGRPDLARYVEGGKVYQRLAYICSGGDAWSGYPQLRGLGQAMGLVMPDSMEEFMELQEQKYKEELEELMSSDTAE</sequence>
<dbReference type="AlphaFoldDB" id="A0AA38H3D6"/>
<dbReference type="InterPro" id="IPR051678">
    <property type="entry name" value="AGP_Transferase"/>
</dbReference>
<dbReference type="InterPro" id="IPR011009">
    <property type="entry name" value="Kinase-like_dom_sf"/>
</dbReference>
<dbReference type="Proteomes" id="UP001164286">
    <property type="component" value="Unassembled WGS sequence"/>
</dbReference>
<feature type="domain" description="Aminoglycoside phosphotransferase" evidence="2">
    <location>
        <begin position="114"/>
        <end position="314"/>
    </location>
</feature>
<protein>
    <recommendedName>
        <fullName evidence="2">Aminoglycoside phosphotransferase domain-containing protein</fullName>
    </recommendedName>
</protein>
<accession>A0AA38H3D6</accession>
<evidence type="ECO:0000313" key="4">
    <source>
        <dbReference type="Proteomes" id="UP001164286"/>
    </source>
</evidence>
<name>A0AA38H3D6_9TREE</name>
<comment type="caution">
    <text evidence="3">The sequence shown here is derived from an EMBL/GenBank/DDBJ whole genome shotgun (WGS) entry which is preliminary data.</text>
</comment>
<dbReference type="GeneID" id="77729163"/>
<evidence type="ECO:0000256" key="1">
    <source>
        <dbReference type="SAM" id="SignalP"/>
    </source>
</evidence>
<keyword evidence="4" id="KW-1185">Reference proteome</keyword>
<evidence type="ECO:0000259" key="2">
    <source>
        <dbReference type="Pfam" id="PF01636"/>
    </source>
</evidence>
<feature type="chain" id="PRO_5041422700" description="Aminoglycoside phosphotransferase domain-containing protein" evidence="1">
    <location>
        <begin position="25"/>
        <end position="428"/>
    </location>
</feature>